<dbReference type="EMBL" id="JARGCK010000001">
    <property type="protein sequence ID" value="MDK9864483.1"/>
    <property type="molecule type" value="Genomic_DNA"/>
</dbReference>
<reference evidence="2" key="1">
    <citation type="journal article" date="2023" name="Int. J. Mol. Sci.">
        <title>Antibiotic Resistance/Susceptibility Profiles of Staphylococcus equorum Strains from Cheese, and Genome Analysis for Antibiotic Resistance Genes.</title>
        <authorList>
            <person name="Vazquez L."/>
            <person name="Srednik M.E."/>
            <person name="Rodriguez J."/>
            <person name="Florez A.B."/>
            <person name="Mayo B."/>
        </authorList>
    </citation>
    <scope>NUCLEOTIDE SEQUENCE</scope>
    <source>
        <strain evidence="2">5A3I</strain>
    </source>
</reference>
<dbReference type="RefSeq" id="WP_002506377.1">
    <property type="nucleotide sequence ID" value="NZ_JARGCD010000007.1"/>
</dbReference>
<evidence type="ECO:0000313" key="2">
    <source>
        <dbReference type="EMBL" id="MDK9864483.1"/>
    </source>
</evidence>
<keyword evidence="1" id="KW-0175">Coiled coil</keyword>
<feature type="coiled-coil region" evidence="1">
    <location>
        <begin position="11"/>
        <end position="56"/>
    </location>
</feature>
<dbReference type="AlphaFoldDB" id="A0AAW7AE95"/>
<reference evidence="2" key="2">
    <citation type="submission" date="2023-03" db="EMBL/GenBank/DDBJ databases">
        <authorList>
            <person name="Vazquez L."/>
            <person name="Rodriguez J."/>
            <person name="Mayo B."/>
            <person name="Florez A.B."/>
        </authorList>
    </citation>
    <scope>NUCLEOTIDE SEQUENCE</scope>
    <source>
        <strain evidence="2">5A3I</strain>
    </source>
</reference>
<evidence type="ECO:0000256" key="1">
    <source>
        <dbReference type="SAM" id="Coils"/>
    </source>
</evidence>
<accession>A0AAW7AE95</accession>
<organism evidence="2 3">
    <name type="scientific">Staphylococcus equorum</name>
    <dbReference type="NCBI Taxonomy" id="246432"/>
    <lineage>
        <taxon>Bacteria</taxon>
        <taxon>Bacillati</taxon>
        <taxon>Bacillota</taxon>
        <taxon>Bacilli</taxon>
        <taxon>Bacillales</taxon>
        <taxon>Staphylococcaceae</taxon>
        <taxon>Staphylococcus</taxon>
    </lineage>
</organism>
<sequence>MKENNDYKDIIRKTIETYKKILKNKRELRSEGMSDFEIYKDRIKNYKEQLKSLDLKKFYNQGLAKIHEVSSDELTNKFSEFKYMYNKYKEYLQSETEDLLSDVVEDILKFEKFNDNKLKEKLGESHYNELLTIIVVNSVKMSKITYQYAENIINKVEYVNRIKTQLENYTIQVVKFLKDKVELQDYIPEIINFAFGNKAKAIIGISMKITAKIFNENKSKDKEFENIVSDFEVKEESQIKKDKVIEKKDNYETN</sequence>
<evidence type="ECO:0000313" key="3">
    <source>
        <dbReference type="Proteomes" id="UP001174037"/>
    </source>
</evidence>
<proteinExistence type="predicted"/>
<name>A0AAW7AE95_9STAP</name>
<comment type="caution">
    <text evidence="2">The sequence shown here is derived from an EMBL/GenBank/DDBJ whole genome shotgun (WGS) entry which is preliminary data.</text>
</comment>
<dbReference type="Proteomes" id="UP001174037">
    <property type="component" value="Unassembled WGS sequence"/>
</dbReference>
<protein>
    <submittedName>
        <fullName evidence="2">Uncharacterized protein</fullName>
    </submittedName>
</protein>
<gene>
    <name evidence="2" type="ORF">P1A27_00665</name>
</gene>